<dbReference type="EMBL" id="KV454475">
    <property type="protein sequence ID" value="ODV64431.1"/>
    <property type="molecule type" value="Genomic_DNA"/>
</dbReference>
<dbReference type="GO" id="GO:0006508">
    <property type="term" value="P:proteolysis"/>
    <property type="evidence" value="ECO:0007669"/>
    <property type="project" value="UniProtKB-KW"/>
</dbReference>
<evidence type="ECO:0000256" key="9">
    <source>
        <dbReference type="SAM" id="MobiDB-lite"/>
    </source>
</evidence>
<dbReference type="PANTHER" id="PTHR47965:SF12">
    <property type="entry name" value="ASPARTIC PROTEINASE 3-RELATED"/>
    <property type="match status" value="1"/>
</dbReference>
<sequence>MKLNYSCLIAILGYLNTFVECADYNNFNSFNLKKGYVQFDVNKKAIIDPRIVETKNKKSNPFINYFKRSFIVADSNNQSQSIISSLIAYPYFYSIELKVGEPMQKIEVLLDTGSSSLWIQEKSNLYCLENEYNNNNNNNNKIPYSKKFKCYNKGFNETYSKTLTKYDKSDYLVSYVDQSFAKGKWVTENIKIGNNDNEIVLKNVPMGMIYETNAHETGVLGIGYYHENLKEPNLNGNLISELKRQKYINKRVYSLYLNEKFTDGNAHSLNSFNNNEDNNEDNNENNNENNSDKYHERGSIIFGGIDHEKYEGKLKTFKIKENELAISIDNIYIKNNDETKSILDDKSNIKALLDSGSTVTMFPKDITQRIIGSIQDIEFDKDIEEFVVRNTENNNTNTVFYSDLISKYENTTIIFEFSGEKFEFSILEFMKRINKKHITTEKTSDANTNSNNRNNKEHRNSTHNRSISEDGLQDIIGILHFGNKYKSKTNQITIGDDLLRLMYVVYDLDDREISMAVARKSFKSNIEVITDKIPRAERALHYSSVHESPSIESNGVVLRAPIFFSFLSKLYAMFRSGLIHYCT</sequence>
<dbReference type="Pfam" id="PF00026">
    <property type="entry name" value="Asp"/>
    <property type="match status" value="2"/>
</dbReference>
<dbReference type="GeneID" id="30965162"/>
<gene>
    <name evidence="12" type="ORF">ASCRUDRAFT_68407</name>
</gene>
<keyword evidence="4 8" id="KW-0064">Aspartyl protease</keyword>
<dbReference type="GO" id="GO:0004190">
    <property type="term" value="F:aspartic-type endopeptidase activity"/>
    <property type="evidence" value="ECO:0007669"/>
    <property type="project" value="UniProtKB-KW"/>
</dbReference>
<dbReference type="RefSeq" id="XP_020050738.1">
    <property type="nucleotide sequence ID" value="XM_020191526.1"/>
</dbReference>
<dbReference type="STRING" id="1344418.A0A1D2VS54"/>
<evidence type="ECO:0000313" key="13">
    <source>
        <dbReference type="Proteomes" id="UP000095038"/>
    </source>
</evidence>
<keyword evidence="6" id="KW-0865">Zymogen</keyword>
<evidence type="ECO:0000259" key="11">
    <source>
        <dbReference type="PROSITE" id="PS51767"/>
    </source>
</evidence>
<dbReference type="InterPro" id="IPR001461">
    <property type="entry name" value="Aspartic_peptidase_A1"/>
</dbReference>
<evidence type="ECO:0000256" key="1">
    <source>
        <dbReference type="ARBA" id="ARBA00007447"/>
    </source>
</evidence>
<feature type="chain" id="PRO_5008910583" evidence="10">
    <location>
        <begin position="22"/>
        <end position="583"/>
    </location>
</feature>
<dbReference type="Proteomes" id="UP000095038">
    <property type="component" value="Unassembled WGS sequence"/>
</dbReference>
<organism evidence="12 13">
    <name type="scientific">Ascoidea rubescens DSM 1968</name>
    <dbReference type="NCBI Taxonomy" id="1344418"/>
    <lineage>
        <taxon>Eukaryota</taxon>
        <taxon>Fungi</taxon>
        <taxon>Dikarya</taxon>
        <taxon>Ascomycota</taxon>
        <taxon>Saccharomycotina</taxon>
        <taxon>Saccharomycetes</taxon>
        <taxon>Ascoideaceae</taxon>
        <taxon>Ascoidea</taxon>
    </lineage>
</organism>
<proteinExistence type="inferred from homology"/>
<comment type="similarity">
    <text evidence="1 8">Belongs to the peptidase A1 family.</text>
</comment>
<reference evidence="13" key="1">
    <citation type="submission" date="2016-05" db="EMBL/GenBank/DDBJ databases">
        <title>Comparative genomics of biotechnologically important yeasts.</title>
        <authorList>
            <consortium name="DOE Joint Genome Institute"/>
            <person name="Riley R."/>
            <person name="Haridas S."/>
            <person name="Wolfe K.H."/>
            <person name="Lopes M.R."/>
            <person name="Hittinger C.T."/>
            <person name="Goker M."/>
            <person name="Salamov A."/>
            <person name="Wisecaver J."/>
            <person name="Long T.M."/>
            <person name="Aerts A.L."/>
            <person name="Barry K."/>
            <person name="Choi C."/>
            <person name="Clum A."/>
            <person name="Coughlan A.Y."/>
            <person name="Deshpande S."/>
            <person name="Douglass A.P."/>
            <person name="Hanson S.J."/>
            <person name="Klenk H.-P."/>
            <person name="Labutti K."/>
            <person name="Lapidus A."/>
            <person name="Lindquist E."/>
            <person name="Lipzen A."/>
            <person name="Meier-Kolthoff J.P."/>
            <person name="Ohm R.A."/>
            <person name="Otillar R.P."/>
            <person name="Pangilinan J."/>
            <person name="Peng Y."/>
            <person name="Rokas A."/>
            <person name="Rosa C.A."/>
            <person name="Scheuner C."/>
            <person name="Sibirny A.A."/>
            <person name="Slot J.C."/>
            <person name="Stielow J.B."/>
            <person name="Sun H."/>
            <person name="Kurtzman C.P."/>
            <person name="Blackwell M."/>
            <person name="Grigoriev I.V."/>
            <person name="Jeffries T.W."/>
        </authorList>
    </citation>
    <scope>NUCLEOTIDE SEQUENCE [LARGE SCALE GENOMIC DNA]</scope>
    <source>
        <strain evidence="13">DSM 1968</strain>
    </source>
</reference>
<dbReference type="PROSITE" id="PS00141">
    <property type="entry name" value="ASP_PROTEASE"/>
    <property type="match status" value="2"/>
</dbReference>
<evidence type="ECO:0000256" key="10">
    <source>
        <dbReference type="SAM" id="SignalP"/>
    </source>
</evidence>
<feature type="region of interest" description="Disordered" evidence="9">
    <location>
        <begin position="267"/>
        <end position="295"/>
    </location>
</feature>
<keyword evidence="13" id="KW-1185">Reference proteome</keyword>
<dbReference type="InterPro" id="IPR033121">
    <property type="entry name" value="PEPTIDASE_A1"/>
</dbReference>
<dbReference type="SUPFAM" id="SSF50630">
    <property type="entry name" value="Acid proteases"/>
    <property type="match status" value="1"/>
</dbReference>
<feature type="active site" evidence="7">
    <location>
        <position position="354"/>
    </location>
</feature>
<keyword evidence="2 8" id="KW-0645">Protease</keyword>
<evidence type="ECO:0000256" key="7">
    <source>
        <dbReference type="PIRSR" id="PIRSR601461-1"/>
    </source>
</evidence>
<dbReference type="AlphaFoldDB" id="A0A1D2VS54"/>
<dbReference type="InParanoid" id="A0A1D2VS54"/>
<keyword evidence="3 10" id="KW-0732">Signal</keyword>
<dbReference type="PROSITE" id="PS51767">
    <property type="entry name" value="PEPTIDASE_A1"/>
    <property type="match status" value="1"/>
</dbReference>
<protein>
    <submittedName>
        <fullName evidence="12">Acid protease</fullName>
    </submittedName>
</protein>
<dbReference type="GO" id="GO:0009277">
    <property type="term" value="C:fungal-type cell wall"/>
    <property type="evidence" value="ECO:0007669"/>
    <property type="project" value="TreeGrafter"/>
</dbReference>
<name>A0A1D2VS54_9ASCO</name>
<dbReference type="InterPro" id="IPR001969">
    <property type="entry name" value="Aspartic_peptidase_AS"/>
</dbReference>
<dbReference type="Gene3D" id="2.40.70.10">
    <property type="entry name" value="Acid Proteases"/>
    <property type="match status" value="2"/>
</dbReference>
<dbReference type="PANTHER" id="PTHR47965">
    <property type="entry name" value="ASPARTYL PROTEASE-RELATED"/>
    <property type="match status" value="1"/>
</dbReference>
<feature type="active site" evidence="7">
    <location>
        <position position="111"/>
    </location>
</feature>
<evidence type="ECO:0000256" key="3">
    <source>
        <dbReference type="ARBA" id="ARBA00022729"/>
    </source>
</evidence>
<dbReference type="OrthoDB" id="771136at2759"/>
<accession>A0A1D2VS54</accession>
<dbReference type="GO" id="GO:0031505">
    <property type="term" value="P:fungal-type cell wall organization"/>
    <property type="evidence" value="ECO:0007669"/>
    <property type="project" value="TreeGrafter"/>
</dbReference>
<keyword evidence="5 8" id="KW-0378">Hydrolase</keyword>
<evidence type="ECO:0000256" key="6">
    <source>
        <dbReference type="ARBA" id="ARBA00023145"/>
    </source>
</evidence>
<dbReference type="GO" id="GO:0005576">
    <property type="term" value="C:extracellular region"/>
    <property type="evidence" value="ECO:0007669"/>
    <property type="project" value="TreeGrafter"/>
</dbReference>
<dbReference type="InterPro" id="IPR021109">
    <property type="entry name" value="Peptidase_aspartic_dom_sf"/>
</dbReference>
<dbReference type="PRINTS" id="PR00792">
    <property type="entry name" value="PEPSIN"/>
</dbReference>
<feature type="domain" description="Peptidase A1" evidence="11">
    <location>
        <begin position="93"/>
        <end position="516"/>
    </location>
</feature>
<feature type="region of interest" description="Disordered" evidence="9">
    <location>
        <begin position="440"/>
        <end position="466"/>
    </location>
</feature>
<evidence type="ECO:0000256" key="8">
    <source>
        <dbReference type="RuleBase" id="RU000454"/>
    </source>
</evidence>
<evidence type="ECO:0000313" key="12">
    <source>
        <dbReference type="EMBL" id="ODV64431.1"/>
    </source>
</evidence>
<feature type="signal peptide" evidence="10">
    <location>
        <begin position="1"/>
        <end position="21"/>
    </location>
</feature>
<evidence type="ECO:0000256" key="5">
    <source>
        <dbReference type="ARBA" id="ARBA00022801"/>
    </source>
</evidence>
<evidence type="ECO:0000256" key="2">
    <source>
        <dbReference type="ARBA" id="ARBA00022670"/>
    </source>
</evidence>
<evidence type="ECO:0000256" key="4">
    <source>
        <dbReference type="ARBA" id="ARBA00022750"/>
    </source>
</evidence>